<sequence>MTVRFVRPVSQSAFASRRIGLAALVLFLLAVMAHRFGPLTGPDFAAIVLFSAAIAMVAVLFAVVGLMRLWQVGAQGGVAAARALIYAAPPIILVGFAASLYFSTPPLYDVATDVEDPPVWIRQPSAEQQWLQRASMVTPSDRQLQLSAYPELTGRRYEGAADRIYEAVAKVAKSERITLDRRHGMELVEPDITEKPAPKTRAETGAVPDNIPIPLPRPDQLRPGKPIEPEIGRPGDVILQGQTRTLILGLRFDVVIRLREEAETTMVDLRVASRYGGHDLGLSADIAQSFLRSLDSELLGLAVD</sequence>
<feature type="transmembrane region" description="Helical" evidence="2">
    <location>
        <begin position="79"/>
        <end position="102"/>
    </location>
</feature>
<evidence type="ECO:0000256" key="1">
    <source>
        <dbReference type="SAM" id="MobiDB-lite"/>
    </source>
</evidence>
<dbReference type="RefSeq" id="WP_153354967.1">
    <property type="nucleotide sequence ID" value="NZ_JAYKOO010000007.1"/>
</dbReference>
<dbReference type="Proteomes" id="UP000435138">
    <property type="component" value="Unassembled WGS sequence"/>
</dbReference>
<dbReference type="EMBL" id="WIXI01000045">
    <property type="protein sequence ID" value="MQY47485.1"/>
    <property type="molecule type" value="Genomic_DNA"/>
</dbReference>
<keyword evidence="2" id="KW-1133">Transmembrane helix</keyword>
<name>A0A6A8A8A9_9HYPH</name>
<comment type="caution">
    <text evidence="3">The sequence shown here is derived from an EMBL/GenBank/DDBJ whole genome shotgun (WGS) entry which is preliminary data.</text>
</comment>
<evidence type="ECO:0000313" key="3">
    <source>
        <dbReference type="EMBL" id="MQY47485.1"/>
    </source>
</evidence>
<feature type="region of interest" description="Disordered" evidence="1">
    <location>
        <begin position="198"/>
        <end position="223"/>
    </location>
</feature>
<accession>A0A6A8A8A9</accession>
<gene>
    <name evidence="3" type="ORF">GAO09_15735</name>
</gene>
<organism evidence="3 4">
    <name type="scientific">Endobacterium cereale</name>
    <dbReference type="NCBI Taxonomy" id="2663029"/>
    <lineage>
        <taxon>Bacteria</taxon>
        <taxon>Pseudomonadati</taxon>
        <taxon>Pseudomonadota</taxon>
        <taxon>Alphaproteobacteria</taxon>
        <taxon>Hyphomicrobiales</taxon>
        <taxon>Rhizobiaceae</taxon>
        <taxon>Endobacterium</taxon>
    </lineage>
</organism>
<dbReference type="InterPro" id="IPR010865">
    <property type="entry name" value="DUF1499"/>
</dbReference>
<evidence type="ECO:0000313" key="4">
    <source>
        <dbReference type="Proteomes" id="UP000435138"/>
    </source>
</evidence>
<evidence type="ECO:0000256" key="2">
    <source>
        <dbReference type="SAM" id="Phobius"/>
    </source>
</evidence>
<protein>
    <submittedName>
        <fullName evidence="3">DUF1499 domain-containing protein</fullName>
    </submittedName>
</protein>
<keyword evidence="2" id="KW-0812">Transmembrane</keyword>
<feature type="transmembrane region" description="Helical" evidence="2">
    <location>
        <begin position="45"/>
        <end position="67"/>
    </location>
</feature>
<proteinExistence type="predicted"/>
<dbReference type="Pfam" id="PF07386">
    <property type="entry name" value="DUF1499"/>
    <property type="match status" value="1"/>
</dbReference>
<keyword evidence="4" id="KW-1185">Reference proteome</keyword>
<keyword evidence="2" id="KW-0472">Membrane</keyword>
<dbReference type="AlphaFoldDB" id="A0A6A8A8A9"/>
<reference evidence="3 4" key="1">
    <citation type="submission" date="2019-11" db="EMBL/GenBank/DDBJ databases">
        <title>Genome analysis of Rhizobacterium cereale a novel genus and species isolated from maize roots in North Spain.</title>
        <authorList>
            <person name="Menendez E."/>
            <person name="Flores-Felix J.D."/>
            <person name="Ramirez-Bahena M.-H."/>
            <person name="Igual J.M."/>
            <person name="Garcia-Fraile P."/>
            <person name="Peix A."/>
            <person name="Velazquez E."/>
        </authorList>
    </citation>
    <scope>NUCLEOTIDE SEQUENCE [LARGE SCALE GENOMIC DNA]</scope>
    <source>
        <strain evidence="3 4">RZME27</strain>
    </source>
</reference>